<dbReference type="Proteomes" id="UP001345013">
    <property type="component" value="Unassembled WGS sequence"/>
</dbReference>
<dbReference type="Pfam" id="PF05648">
    <property type="entry name" value="PEX11"/>
    <property type="match status" value="1"/>
</dbReference>
<organism evidence="6 7">
    <name type="scientific">Lithohypha guttulata</name>
    <dbReference type="NCBI Taxonomy" id="1690604"/>
    <lineage>
        <taxon>Eukaryota</taxon>
        <taxon>Fungi</taxon>
        <taxon>Dikarya</taxon>
        <taxon>Ascomycota</taxon>
        <taxon>Pezizomycotina</taxon>
        <taxon>Eurotiomycetes</taxon>
        <taxon>Chaetothyriomycetidae</taxon>
        <taxon>Chaetothyriales</taxon>
        <taxon>Trichomeriaceae</taxon>
        <taxon>Lithohypha</taxon>
    </lineage>
</organism>
<dbReference type="PANTHER" id="PTHR12652:SF50">
    <property type="entry name" value="PEROXIN 11"/>
    <property type="match status" value="1"/>
</dbReference>
<keyword evidence="7" id="KW-1185">Reference proteome</keyword>
<accession>A0ABR0KCM5</accession>
<keyword evidence="3" id="KW-0576">Peroxisome</keyword>
<keyword evidence="5" id="KW-0812">Transmembrane</keyword>
<proteinExistence type="predicted"/>
<dbReference type="EMBL" id="JAVRRG010000042">
    <property type="protein sequence ID" value="KAK5093512.1"/>
    <property type="molecule type" value="Genomic_DNA"/>
</dbReference>
<keyword evidence="2 5" id="KW-0472">Membrane</keyword>
<sequence>MVADALVQHPAVTHYLRYVATTVGRDKVLRTIQYFARFYSWYLYRTNNPTSAIQPWTTIKNQFGLTRKILRVGKFVEHIRAASELYDTAMKQGSGDKIVQYLQTLRQIGYGGYMLFDTMTVLDAMGVKKYESAKRLQATAYRFWFTGLVASALAGIYSLYQLSQRTRQIDEKDPDGKMEKVKIEKCVSSMAGVQIILMSARQRKAANIQLTSDLCDLTVPSTALGYANFDDGFIGLAGTLSSLLGIQGVWAKTG</sequence>
<evidence type="ECO:0000256" key="1">
    <source>
        <dbReference type="ARBA" id="ARBA00022593"/>
    </source>
</evidence>
<gene>
    <name evidence="6" type="primary">PEX11</name>
    <name evidence="6" type="ORF">LTR24_004223</name>
</gene>
<evidence type="ECO:0000313" key="6">
    <source>
        <dbReference type="EMBL" id="KAK5093512.1"/>
    </source>
</evidence>
<dbReference type="PANTHER" id="PTHR12652">
    <property type="entry name" value="PEROXISOMAL BIOGENESIS FACTOR 11"/>
    <property type="match status" value="1"/>
</dbReference>
<feature type="transmembrane region" description="Helical" evidence="5">
    <location>
        <begin position="141"/>
        <end position="160"/>
    </location>
</feature>
<comment type="subcellular location">
    <subcellularLocation>
        <location evidence="4">Peroxisome membrane</location>
    </subcellularLocation>
</comment>
<evidence type="ECO:0000256" key="4">
    <source>
        <dbReference type="ARBA" id="ARBA00046271"/>
    </source>
</evidence>
<keyword evidence="5" id="KW-1133">Transmembrane helix</keyword>
<evidence type="ECO:0000256" key="5">
    <source>
        <dbReference type="SAM" id="Phobius"/>
    </source>
</evidence>
<evidence type="ECO:0000256" key="3">
    <source>
        <dbReference type="ARBA" id="ARBA00023140"/>
    </source>
</evidence>
<protein>
    <submittedName>
        <fullName evidence="6">Peroxisomal membrane protein PMP27</fullName>
    </submittedName>
</protein>
<name>A0ABR0KCM5_9EURO</name>
<evidence type="ECO:0000313" key="7">
    <source>
        <dbReference type="Proteomes" id="UP001345013"/>
    </source>
</evidence>
<evidence type="ECO:0000256" key="2">
    <source>
        <dbReference type="ARBA" id="ARBA00023136"/>
    </source>
</evidence>
<dbReference type="InterPro" id="IPR008733">
    <property type="entry name" value="PEX11"/>
</dbReference>
<comment type="caution">
    <text evidence="6">The sequence shown here is derived from an EMBL/GenBank/DDBJ whole genome shotgun (WGS) entry which is preliminary data.</text>
</comment>
<reference evidence="6 7" key="1">
    <citation type="submission" date="2023-08" db="EMBL/GenBank/DDBJ databases">
        <title>Black Yeasts Isolated from many extreme environments.</title>
        <authorList>
            <person name="Coleine C."/>
            <person name="Stajich J.E."/>
            <person name="Selbmann L."/>
        </authorList>
    </citation>
    <scope>NUCLEOTIDE SEQUENCE [LARGE SCALE GENOMIC DNA]</scope>
    <source>
        <strain evidence="6 7">CCFEE 5885</strain>
    </source>
</reference>
<keyword evidence="1" id="KW-0962">Peroxisome biogenesis</keyword>